<organism evidence="1 2">
    <name type="scientific">Calidithermus roseus</name>
    <dbReference type="NCBI Taxonomy" id="1644118"/>
    <lineage>
        <taxon>Bacteria</taxon>
        <taxon>Thermotogati</taxon>
        <taxon>Deinococcota</taxon>
        <taxon>Deinococci</taxon>
        <taxon>Thermales</taxon>
        <taxon>Thermaceae</taxon>
        <taxon>Calidithermus</taxon>
    </lineage>
</organism>
<protein>
    <submittedName>
        <fullName evidence="1">Uncharacterized protein</fullName>
    </submittedName>
</protein>
<proteinExistence type="predicted"/>
<keyword evidence="2" id="KW-1185">Reference proteome</keyword>
<comment type="caution">
    <text evidence="1">The sequence shown here is derived from an EMBL/GenBank/DDBJ whole genome shotgun (WGS) entry which is preliminary data.</text>
</comment>
<accession>A0A399EV39</accession>
<gene>
    <name evidence="1" type="ORF">Mrose_01405</name>
</gene>
<dbReference type="AlphaFoldDB" id="A0A399EV39"/>
<reference evidence="1 2" key="1">
    <citation type="submission" date="2018-08" db="EMBL/GenBank/DDBJ databases">
        <title>Meiothermus roseus NBRC 110900 genome sequencing project.</title>
        <authorList>
            <person name="Da Costa M.S."/>
            <person name="Albuquerque L."/>
            <person name="Raposo P."/>
            <person name="Froufe H.J.C."/>
            <person name="Barroso C.S."/>
            <person name="Egas C."/>
        </authorList>
    </citation>
    <scope>NUCLEOTIDE SEQUENCE [LARGE SCALE GENOMIC DNA]</scope>
    <source>
        <strain evidence="1 2">NBRC 110900</strain>
    </source>
</reference>
<dbReference type="EMBL" id="QWLA01000021">
    <property type="protein sequence ID" value="RIH87266.1"/>
    <property type="molecule type" value="Genomic_DNA"/>
</dbReference>
<name>A0A399EV39_9DEIN</name>
<sequence>MGRGWVSWVVLGVLLLGPDPLILLTPPTKAIQASWSSNPGPQFQEKASPQGWLGWLPFVLGRGERCRLARLRLGPPRPRPARPRAQGRLFLLYGRLQLGGCPTPSRRGLPGCREALVERNGFVG</sequence>
<dbReference type="RefSeq" id="WP_119276852.1">
    <property type="nucleotide sequence ID" value="NZ_QWLA01000021.1"/>
</dbReference>
<dbReference type="Proteomes" id="UP000265341">
    <property type="component" value="Unassembled WGS sequence"/>
</dbReference>
<dbReference type="OrthoDB" id="9921656at2"/>
<evidence type="ECO:0000313" key="2">
    <source>
        <dbReference type="Proteomes" id="UP000265341"/>
    </source>
</evidence>
<evidence type="ECO:0000313" key="1">
    <source>
        <dbReference type="EMBL" id="RIH87266.1"/>
    </source>
</evidence>